<evidence type="ECO:0000313" key="11">
    <source>
        <dbReference type="Proteomes" id="UP000036045"/>
    </source>
</evidence>
<dbReference type="Gene3D" id="1.20.120.1220">
    <property type="match status" value="1"/>
</dbReference>
<dbReference type="Pfam" id="PF01478">
    <property type="entry name" value="Peptidase_A24"/>
    <property type="match status" value="1"/>
</dbReference>
<feature type="transmembrane region" description="Helical" evidence="7">
    <location>
        <begin position="71"/>
        <end position="91"/>
    </location>
</feature>
<dbReference type="PANTHER" id="PTHR30487">
    <property type="entry name" value="TYPE 4 PREPILIN-LIKE PROTEINS LEADER PEPTIDE-PROCESSING ENZYME"/>
    <property type="match status" value="1"/>
</dbReference>
<dbReference type="RefSeq" id="WP_047943591.1">
    <property type="nucleotide sequence ID" value="NZ_CP053989.1"/>
</dbReference>
<dbReference type="Pfam" id="PF06750">
    <property type="entry name" value="A24_N_bact"/>
    <property type="match status" value="1"/>
</dbReference>
<dbReference type="PATRIC" id="fig|1397.4.peg.2228"/>
<comment type="caution">
    <text evidence="10">The sequence shown here is derived from an EMBL/GenBank/DDBJ whole genome shotgun (WGS) entry which is preliminary data.</text>
</comment>
<dbReference type="GO" id="GO:0005886">
    <property type="term" value="C:plasma membrane"/>
    <property type="evidence" value="ECO:0007669"/>
    <property type="project" value="UniProtKB-SubCell"/>
</dbReference>
<evidence type="ECO:0000256" key="7">
    <source>
        <dbReference type="SAM" id="Phobius"/>
    </source>
</evidence>
<feature type="transmembrane region" description="Helical" evidence="7">
    <location>
        <begin position="221"/>
        <end position="244"/>
    </location>
</feature>
<dbReference type="InterPro" id="IPR010627">
    <property type="entry name" value="Prepilin_pept_A24_N"/>
</dbReference>
<feature type="transmembrane region" description="Helical" evidence="7">
    <location>
        <begin position="6"/>
        <end position="26"/>
    </location>
</feature>
<accession>A0A0J1IEY1</accession>
<feature type="domain" description="Prepilin type IV endopeptidase peptidase" evidence="8">
    <location>
        <begin position="102"/>
        <end position="204"/>
    </location>
</feature>
<evidence type="ECO:0000256" key="3">
    <source>
        <dbReference type="ARBA" id="ARBA00022475"/>
    </source>
</evidence>
<sequence length="248" mass="27396">MIYLLIFLYGITLGSFYNVVGLRVPLNESIVRPRSHCSSCGRMLSVMELVPVLSYVLLRGKSKCCKASISPFYPIFELLTGLLFVVSPLLLGWSSELFVSWTLISLFIIITVSDLKYMIIPDKVLLFFSIVFIIERFFLPLHPWWSSLLGAAVGFTLLLVIAIVSKGGMGGGDIKLFAVIGLVLGAKLVLVSFFLSTFLGTIGGIVGMAIGKSKKKQPIPFGPYIALGTLITYYFGNQIIQWYLSIFL</sequence>
<keyword evidence="5 7" id="KW-1133">Transmembrane helix</keyword>
<dbReference type="EMBL" id="LDPH01000020">
    <property type="protein sequence ID" value="KLV24509.1"/>
    <property type="molecule type" value="Genomic_DNA"/>
</dbReference>
<dbReference type="InterPro" id="IPR000045">
    <property type="entry name" value="Prepilin_IV_endopep_pep"/>
</dbReference>
<evidence type="ECO:0000259" key="9">
    <source>
        <dbReference type="Pfam" id="PF06750"/>
    </source>
</evidence>
<evidence type="ECO:0000256" key="4">
    <source>
        <dbReference type="ARBA" id="ARBA00022692"/>
    </source>
</evidence>
<comment type="subcellular location">
    <subcellularLocation>
        <location evidence="1">Cell membrane</location>
        <topology evidence="1">Multi-pass membrane protein</topology>
    </subcellularLocation>
</comment>
<proteinExistence type="inferred from homology"/>
<dbReference type="AlphaFoldDB" id="A0A0J1IEY1"/>
<gene>
    <name evidence="10" type="ORF">ABW02_17645</name>
</gene>
<dbReference type="InterPro" id="IPR050882">
    <property type="entry name" value="Prepilin_peptidase/N-MTase"/>
</dbReference>
<feature type="transmembrane region" description="Helical" evidence="7">
    <location>
        <begin position="145"/>
        <end position="164"/>
    </location>
</feature>
<comment type="similarity">
    <text evidence="2">Belongs to the peptidase A24 family.</text>
</comment>
<dbReference type="GeneID" id="56350674"/>
<evidence type="ECO:0000256" key="5">
    <source>
        <dbReference type="ARBA" id="ARBA00022989"/>
    </source>
</evidence>
<feature type="transmembrane region" description="Helical" evidence="7">
    <location>
        <begin position="97"/>
        <end position="117"/>
    </location>
</feature>
<evidence type="ECO:0000313" key="10">
    <source>
        <dbReference type="EMBL" id="KLV24509.1"/>
    </source>
</evidence>
<dbReference type="GO" id="GO:0004190">
    <property type="term" value="F:aspartic-type endopeptidase activity"/>
    <property type="evidence" value="ECO:0007669"/>
    <property type="project" value="InterPro"/>
</dbReference>
<dbReference type="OrthoDB" id="9789291at2"/>
<feature type="transmembrane region" description="Helical" evidence="7">
    <location>
        <begin position="176"/>
        <end position="209"/>
    </location>
</feature>
<organism evidence="10 11">
    <name type="scientific">Niallia circulans</name>
    <name type="common">Bacillus circulans</name>
    <dbReference type="NCBI Taxonomy" id="1397"/>
    <lineage>
        <taxon>Bacteria</taxon>
        <taxon>Bacillati</taxon>
        <taxon>Bacillota</taxon>
        <taxon>Bacilli</taxon>
        <taxon>Bacillales</taxon>
        <taxon>Bacillaceae</taxon>
        <taxon>Niallia</taxon>
    </lineage>
</organism>
<evidence type="ECO:0000256" key="6">
    <source>
        <dbReference type="ARBA" id="ARBA00023136"/>
    </source>
</evidence>
<reference evidence="10 11" key="1">
    <citation type="submission" date="2015-05" db="EMBL/GenBank/DDBJ databases">
        <title>Whole genome sequence and identification of bacterial endophytes from Costus igneus.</title>
        <authorList>
            <person name="Lee Y.P."/>
            <person name="Gan H.M."/>
            <person name="Eng W."/>
            <person name="Wheatley M.S."/>
            <person name="Caraballo A."/>
            <person name="Polter S."/>
            <person name="Savka M.A."/>
            <person name="Hudson A.O."/>
        </authorList>
    </citation>
    <scope>NUCLEOTIDE SEQUENCE [LARGE SCALE GENOMIC DNA]</scope>
    <source>
        <strain evidence="10 11">RIT379</strain>
    </source>
</reference>
<keyword evidence="3" id="KW-1003">Cell membrane</keyword>
<feature type="domain" description="Prepilin peptidase A24 N-terminal" evidence="9">
    <location>
        <begin position="8"/>
        <end position="87"/>
    </location>
</feature>
<dbReference type="GO" id="GO:0006465">
    <property type="term" value="P:signal peptide processing"/>
    <property type="evidence" value="ECO:0007669"/>
    <property type="project" value="TreeGrafter"/>
</dbReference>
<evidence type="ECO:0000256" key="2">
    <source>
        <dbReference type="ARBA" id="ARBA00005801"/>
    </source>
</evidence>
<protein>
    <submittedName>
        <fullName evidence="10">Prepilin peptidase</fullName>
    </submittedName>
</protein>
<keyword evidence="4 7" id="KW-0812">Transmembrane</keyword>
<feature type="transmembrane region" description="Helical" evidence="7">
    <location>
        <begin position="124"/>
        <end position="139"/>
    </location>
</feature>
<dbReference type="Proteomes" id="UP000036045">
    <property type="component" value="Unassembled WGS sequence"/>
</dbReference>
<dbReference type="PANTHER" id="PTHR30487:SF0">
    <property type="entry name" value="PREPILIN LEADER PEPTIDASE_N-METHYLTRANSFERASE-RELATED"/>
    <property type="match status" value="1"/>
</dbReference>
<evidence type="ECO:0000259" key="8">
    <source>
        <dbReference type="Pfam" id="PF01478"/>
    </source>
</evidence>
<name>A0A0J1IEY1_NIACI</name>
<keyword evidence="11" id="KW-1185">Reference proteome</keyword>
<evidence type="ECO:0000256" key="1">
    <source>
        <dbReference type="ARBA" id="ARBA00004651"/>
    </source>
</evidence>
<keyword evidence="6 7" id="KW-0472">Membrane</keyword>